<keyword evidence="2" id="KW-1185">Reference proteome</keyword>
<proteinExistence type="predicted"/>
<gene>
    <name evidence="1" type="ORF">SAMN03080602_00008</name>
</gene>
<evidence type="ECO:0000313" key="2">
    <source>
        <dbReference type="Proteomes" id="UP000193420"/>
    </source>
</evidence>
<accession>A0A1X7HW71</accession>
<dbReference type="AlphaFoldDB" id="A0A1X7HW71"/>
<dbReference type="EMBL" id="FXAO01000001">
    <property type="protein sequence ID" value="SMG05659.1"/>
    <property type="molecule type" value="Genomic_DNA"/>
</dbReference>
<organism evidence="1 2">
    <name type="scientific">Arenibacter troitsensis</name>
    <dbReference type="NCBI Taxonomy" id="188872"/>
    <lineage>
        <taxon>Bacteria</taxon>
        <taxon>Pseudomonadati</taxon>
        <taxon>Bacteroidota</taxon>
        <taxon>Flavobacteriia</taxon>
        <taxon>Flavobacteriales</taxon>
        <taxon>Flavobacteriaceae</taxon>
        <taxon>Arenibacter</taxon>
    </lineage>
</organism>
<protein>
    <submittedName>
        <fullName evidence="1">Uncharacterized protein</fullName>
    </submittedName>
</protein>
<dbReference type="Proteomes" id="UP000193420">
    <property type="component" value="Unassembled WGS sequence"/>
</dbReference>
<name>A0A1X7HW71_9FLAO</name>
<evidence type="ECO:0000313" key="1">
    <source>
        <dbReference type="EMBL" id="SMG05659.1"/>
    </source>
</evidence>
<dbReference type="STRING" id="188872.SAMN03080602_00008"/>
<reference evidence="2" key="1">
    <citation type="submission" date="2017-04" db="EMBL/GenBank/DDBJ databases">
        <authorList>
            <person name="Varghese N."/>
            <person name="Submissions S."/>
        </authorList>
    </citation>
    <scope>NUCLEOTIDE SEQUENCE [LARGE SCALE GENOMIC DNA]</scope>
    <source>
        <strain evidence="2">DSM 19835</strain>
    </source>
</reference>
<sequence>MRPKILWRTGLNRPKLKRALPVRQSSFTRTLYENEKITFLLLQSKSTSLPLSVKIIVVNAIDFEVSTVNFDV</sequence>